<sequence length="188" mass="20859">MDRKSHDRPRRGRCCNNGSCNGPCGVAGSRCGVACAGSGCPEALCRKAQFHSLAGRFSMIHYQNLAPVTATSLCPNCGCNLRQFDDFTYGNISIYRPGELHFEGRELRLPKSQYLIVKALVQARGRGLTRSFLATALGGDIFDQSISKYIERVRASFCNVKSDFDQISSMRGFSAYRWDYQPPCQLHA</sequence>
<comment type="caution">
    <text evidence="1">The sequence shown here is derived from an EMBL/GenBank/DDBJ whole genome shotgun (WGS) entry which is preliminary data.</text>
</comment>
<reference evidence="1 2" key="1">
    <citation type="submission" date="2019-05" db="EMBL/GenBank/DDBJ databases">
        <title>Erythrobacter marisflavi sp. nov., isolated from isolated from water of an estuary environment.</title>
        <authorList>
            <person name="Yoon J.-H."/>
        </authorList>
    </citation>
    <scope>NUCLEOTIDE SEQUENCE [LARGE SCALE GENOMIC DNA]</scope>
    <source>
        <strain evidence="1 2">KEM-5</strain>
    </source>
</reference>
<dbReference type="GO" id="GO:0003677">
    <property type="term" value="F:DNA binding"/>
    <property type="evidence" value="ECO:0007669"/>
    <property type="project" value="InterPro"/>
</dbReference>
<dbReference type="EMBL" id="VCAO01000005">
    <property type="protein sequence ID" value="TMM47191.1"/>
    <property type="molecule type" value="Genomic_DNA"/>
</dbReference>
<dbReference type="Gene3D" id="1.10.10.10">
    <property type="entry name" value="Winged helix-like DNA-binding domain superfamily/Winged helix DNA-binding domain"/>
    <property type="match status" value="1"/>
</dbReference>
<evidence type="ECO:0000313" key="2">
    <source>
        <dbReference type="Proteomes" id="UP000309668"/>
    </source>
</evidence>
<dbReference type="AlphaFoldDB" id="A0A5S3P2U8"/>
<keyword evidence="2" id="KW-1185">Reference proteome</keyword>
<dbReference type="InterPro" id="IPR036388">
    <property type="entry name" value="WH-like_DNA-bd_sf"/>
</dbReference>
<dbReference type="Proteomes" id="UP000309668">
    <property type="component" value="Unassembled WGS sequence"/>
</dbReference>
<protein>
    <submittedName>
        <fullName evidence="1">Response regulator transcription factor</fullName>
    </submittedName>
</protein>
<accession>A0A5S3P2U8</accession>
<gene>
    <name evidence="1" type="ORF">FEV51_10435</name>
</gene>
<dbReference type="InterPro" id="IPR016032">
    <property type="entry name" value="Sig_transdc_resp-reg_C-effctor"/>
</dbReference>
<organism evidence="1 2">
    <name type="scientific">Qipengyuania marisflavi</name>
    <dbReference type="NCBI Taxonomy" id="2486356"/>
    <lineage>
        <taxon>Bacteria</taxon>
        <taxon>Pseudomonadati</taxon>
        <taxon>Pseudomonadota</taxon>
        <taxon>Alphaproteobacteria</taxon>
        <taxon>Sphingomonadales</taxon>
        <taxon>Erythrobacteraceae</taxon>
        <taxon>Qipengyuania</taxon>
    </lineage>
</organism>
<dbReference type="OrthoDB" id="7433154at2"/>
<dbReference type="GO" id="GO:0006355">
    <property type="term" value="P:regulation of DNA-templated transcription"/>
    <property type="evidence" value="ECO:0007669"/>
    <property type="project" value="InterPro"/>
</dbReference>
<dbReference type="SUPFAM" id="SSF46894">
    <property type="entry name" value="C-terminal effector domain of the bipartite response regulators"/>
    <property type="match status" value="1"/>
</dbReference>
<evidence type="ECO:0000313" key="1">
    <source>
        <dbReference type="EMBL" id="TMM47191.1"/>
    </source>
</evidence>
<name>A0A5S3P2U8_9SPHN</name>
<proteinExistence type="predicted"/>